<keyword evidence="4" id="KW-1185">Reference proteome</keyword>
<evidence type="ECO:0000256" key="1">
    <source>
        <dbReference type="ARBA" id="ARBA00008635"/>
    </source>
</evidence>
<proteinExistence type="inferred from homology"/>
<evidence type="ECO:0000313" key="4">
    <source>
        <dbReference type="Proteomes" id="UP000629420"/>
    </source>
</evidence>
<comment type="similarity">
    <text evidence="1">Belongs to the DinB family.</text>
</comment>
<accession>A0ABX7DTZ8</accession>
<dbReference type="RefSeq" id="WP_202337004.1">
    <property type="nucleotide sequence ID" value="NZ_CP068439.1"/>
</dbReference>
<dbReference type="Pfam" id="PF05163">
    <property type="entry name" value="DinB"/>
    <property type="match status" value="1"/>
</dbReference>
<sequence length="164" mass="19036">MDTIKNLMDELTEEYNTTKKFLNNFPKDKNDYAPHKKSMKLMDLTTHIVDIFGWPQVILNTDYLDFADGYHPEKMDGKENLLQQLEKQYIAGIKALESASEEDLTPDWSIRMNGQKIMEWSKYGAIRHGLNQITHHRAQLGVYYRLLDIPVPGSYGPSADEQNR</sequence>
<reference evidence="3 4" key="1">
    <citation type="submission" date="2021-01" db="EMBL/GenBank/DDBJ databases">
        <title>Aequorivita sp. strain KX20305, a bacterium isolated from the sediment collected at a cold seep field in South China Sea.</title>
        <authorList>
            <person name="Zhang H."/>
            <person name="Li C."/>
        </authorList>
    </citation>
    <scope>NUCLEOTIDE SEQUENCE [LARGE SCALE GENOMIC DNA]</scope>
    <source>
        <strain evidence="3 4">KX20305</strain>
    </source>
</reference>
<evidence type="ECO:0000256" key="2">
    <source>
        <dbReference type="ARBA" id="ARBA00022723"/>
    </source>
</evidence>
<dbReference type="InterPro" id="IPR034660">
    <property type="entry name" value="DinB/YfiT-like"/>
</dbReference>
<dbReference type="Gene3D" id="1.20.120.450">
    <property type="entry name" value="dinb family like domain"/>
    <property type="match status" value="1"/>
</dbReference>
<organism evidence="3 4">
    <name type="scientific">Aequorivita iocasae</name>
    <dbReference type="NCBI Taxonomy" id="2803865"/>
    <lineage>
        <taxon>Bacteria</taxon>
        <taxon>Pseudomonadati</taxon>
        <taxon>Bacteroidota</taxon>
        <taxon>Flavobacteriia</taxon>
        <taxon>Flavobacteriales</taxon>
        <taxon>Flavobacteriaceae</taxon>
        <taxon>Aequorivita</taxon>
    </lineage>
</organism>
<dbReference type="Proteomes" id="UP000629420">
    <property type="component" value="Chromosome"/>
</dbReference>
<protein>
    <submittedName>
        <fullName evidence="3">Damage-inducible protein DinB</fullName>
    </submittedName>
</protein>
<dbReference type="EMBL" id="CP068439">
    <property type="protein sequence ID" value="QQX77101.1"/>
    <property type="molecule type" value="Genomic_DNA"/>
</dbReference>
<dbReference type="SUPFAM" id="SSF109854">
    <property type="entry name" value="DinB/YfiT-like putative metalloenzymes"/>
    <property type="match status" value="1"/>
</dbReference>
<evidence type="ECO:0000313" key="3">
    <source>
        <dbReference type="EMBL" id="QQX77101.1"/>
    </source>
</evidence>
<dbReference type="InterPro" id="IPR007837">
    <property type="entry name" value="DinB"/>
</dbReference>
<name>A0ABX7DTZ8_9FLAO</name>
<keyword evidence="2" id="KW-0479">Metal-binding</keyword>
<gene>
    <name evidence="3" type="ORF">JK629_02175</name>
</gene>